<feature type="compositionally biased region" description="Basic and acidic residues" evidence="1">
    <location>
        <begin position="156"/>
        <end position="166"/>
    </location>
</feature>
<evidence type="ECO:0000256" key="1">
    <source>
        <dbReference type="SAM" id="MobiDB-lite"/>
    </source>
</evidence>
<dbReference type="AlphaFoldDB" id="A0A0E9NJE4"/>
<comment type="caution">
    <text evidence="2">The sequence shown here is derived from an EMBL/GenBank/DDBJ whole genome shotgun (WGS) entry which is preliminary data.</text>
</comment>
<evidence type="ECO:0000313" key="3">
    <source>
        <dbReference type="Proteomes" id="UP000033140"/>
    </source>
</evidence>
<gene>
    <name evidence="2" type="ORF">G7K_4099-t1</name>
</gene>
<reference evidence="2 3" key="1">
    <citation type="journal article" date="2011" name="J. Gen. Appl. Microbiol.">
        <title>Draft genome sequencing of the enigmatic yeast Saitoella complicata.</title>
        <authorList>
            <person name="Nishida H."/>
            <person name="Hamamoto M."/>
            <person name="Sugiyama J."/>
        </authorList>
    </citation>
    <scope>NUCLEOTIDE SEQUENCE [LARGE SCALE GENOMIC DNA]</scope>
    <source>
        <strain evidence="2 3">NRRL Y-17804</strain>
    </source>
</reference>
<reference evidence="2 3" key="3">
    <citation type="journal article" date="2015" name="Genome Announc.">
        <title>Draft Genome Sequence of the Archiascomycetous Yeast Saitoella complicata.</title>
        <authorList>
            <person name="Yamauchi K."/>
            <person name="Kondo S."/>
            <person name="Hamamoto M."/>
            <person name="Takahashi Y."/>
            <person name="Ogura Y."/>
            <person name="Hayashi T."/>
            <person name="Nishida H."/>
        </authorList>
    </citation>
    <scope>NUCLEOTIDE SEQUENCE [LARGE SCALE GENOMIC DNA]</scope>
    <source>
        <strain evidence="2 3">NRRL Y-17804</strain>
    </source>
</reference>
<feature type="compositionally biased region" description="Basic and acidic residues" evidence="1">
    <location>
        <begin position="112"/>
        <end position="149"/>
    </location>
</feature>
<keyword evidence="3" id="KW-1185">Reference proteome</keyword>
<evidence type="ECO:0000313" key="2">
    <source>
        <dbReference type="EMBL" id="GAO49964.1"/>
    </source>
</evidence>
<feature type="region of interest" description="Disordered" evidence="1">
    <location>
        <begin position="112"/>
        <end position="166"/>
    </location>
</feature>
<protein>
    <submittedName>
        <fullName evidence="2">Uncharacterized protein</fullName>
    </submittedName>
</protein>
<reference evidence="2 3" key="2">
    <citation type="journal article" date="2014" name="J. Gen. Appl. Microbiol.">
        <title>The early diverging ascomycetous budding yeast Saitoella complicata has three histone deacetylases belonging to the Clr6, Hos2, and Rpd3 lineages.</title>
        <authorList>
            <person name="Nishida H."/>
            <person name="Matsumoto T."/>
            <person name="Kondo S."/>
            <person name="Hamamoto M."/>
            <person name="Yoshikawa H."/>
        </authorList>
    </citation>
    <scope>NUCLEOTIDE SEQUENCE [LARGE SCALE GENOMIC DNA]</scope>
    <source>
        <strain evidence="2 3">NRRL Y-17804</strain>
    </source>
</reference>
<name>A0A0E9NJE4_SAICN</name>
<organism evidence="2 3">
    <name type="scientific">Saitoella complicata (strain BCRC 22490 / CBS 7301 / JCM 7358 / NBRC 10748 / NRRL Y-17804)</name>
    <dbReference type="NCBI Taxonomy" id="698492"/>
    <lineage>
        <taxon>Eukaryota</taxon>
        <taxon>Fungi</taxon>
        <taxon>Dikarya</taxon>
        <taxon>Ascomycota</taxon>
        <taxon>Taphrinomycotina</taxon>
        <taxon>Taphrinomycotina incertae sedis</taxon>
        <taxon>Saitoella</taxon>
    </lineage>
</organism>
<dbReference type="EMBL" id="BACD03000027">
    <property type="protein sequence ID" value="GAO49964.1"/>
    <property type="molecule type" value="Genomic_DNA"/>
</dbReference>
<dbReference type="Proteomes" id="UP000033140">
    <property type="component" value="Unassembled WGS sequence"/>
</dbReference>
<accession>A0A0E9NJE4</accession>
<proteinExistence type="predicted"/>
<sequence>MSPVYNSTVSASKKSFWAKTKEVLLTFVCHSAPVEIQHVYEVREKEVESQSENVNRISNDSGYTSVAEQERLHVEEVRAARQQLREEERVRLEAQKKHRDDYERELQLRRQEERVREEAAREEGRRREEKRRREEHERRERMENQEKMRQAQVEAEANRRRLAEEAEEKRVQEKLRQSMLLMEEQNALVAAHQRMEEVNKANAMHERMMAMMAAANAEVEKAAKRGC</sequence>